<dbReference type="AlphaFoldDB" id="A0A433QMX1"/>
<protein>
    <submittedName>
        <fullName evidence="1">Uncharacterized protein</fullName>
    </submittedName>
</protein>
<proteinExistence type="predicted"/>
<dbReference type="EMBL" id="RBNJ01003278">
    <property type="protein sequence ID" value="RUS31117.1"/>
    <property type="molecule type" value="Genomic_DNA"/>
</dbReference>
<evidence type="ECO:0000313" key="1">
    <source>
        <dbReference type="EMBL" id="RUS31117.1"/>
    </source>
</evidence>
<reference evidence="1 2" key="1">
    <citation type="journal article" date="2018" name="New Phytol.">
        <title>Phylogenomics of Endogonaceae and evolution of mycorrhizas within Mucoromycota.</title>
        <authorList>
            <person name="Chang Y."/>
            <person name="Desiro A."/>
            <person name="Na H."/>
            <person name="Sandor L."/>
            <person name="Lipzen A."/>
            <person name="Clum A."/>
            <person name="Barry K."/>
            <person name="Grigoriev I.V."/>
            <person name="Martin F.M."/>
            <person name="Stajich J.E."/>
            <person name="Smith M.E."/>
            <person name="Bonito G."/>
            <person name="Spatafora J.W."/>
        </authorList>
    </citation>
    <scope>NUCLEOTIDE SEQUENCE [LARGE SCALE GENOMIC DNA]</scope>
    <source>
        <strain evidence="1 2">AD002</strain>
    </source>
</reference>
<name>A0A433QMX1_9FUNG</name>
<accession>A0A433QMX1</accession>
<evidence type="ECO:0000313" key="2">
    <source>
        <dbReference type="Proteomes" id="UP000274822"/>
    </source>
</evidence>
<keyword evidence="2" id="KW-1185">Reference proteome</keyword>
<organism evidence="1 2">
    <name type="scientific">Jimgerdemannia flammicorona</name>
    <dbReference type="NCBI Taxonomy" id="994334"/>
    <lineage>
        <taxon>Eukaryota</taxon>
        <taxon>Fungi</taxon>
        <taxon>Fungi incertae sedis</taxon>
        <taxon>Mucoromycota</taxon>
        <taxon>Mucoromycotina</taxon>
        <taxon>Endogonomycetes</taxon>
        <taxon>Endogonales</taxon>
        <taxon>Endogonaceae</taxon>
        <taxon>Jimgerdemannia</taxon>
    </lineage>
</organism>
<gene>
    <name evidence="1" type="ORF">BC938DRAFT_478427</name>
</gene>
<sequence length="65" mass="6992">MEVAETLTGIVTVHLIPRPSRSLASLPPRRTGFPDRKGIAKDLSRANVILSGADVCRIASIEKLP</sequence>
<comment type="caution">
    <text evidence="1">The sequence shown here is derived from an EMBL/GenBank/DDBJ whole genome shotgun (WGS) entry which is preliminary data.</text>
</comment>
<dbReference type="Proteomes" id="UP000274822">
    <property type="component" value="Unassembled WGS sequence"/>
</dbReference>